<evidence type="ECO:0000256" key="9">
    <source>
        <dbReference type="ARBA" id="ARBA00022827"/>
    </source>
</evidence>
<dbReference type="Proteomes" id="UP001284601">
    <property type="component" value="Unassembled WGS sequence"/>
</dbReference>
<evidence type="ECO:0000256" key="4">
    <source>
        <dbReference type="ARBA" id="ARBA00022643"/>
    </source>
</evidence>
<dbReference type="PIRSF" id="PIRSF004491">
    <property type="entry name" value="FAD_Synth"/>
    <property type="match status" value="1"/>
</dbReference>
<comment type="pathway">
    <text evidence="2 14">Cofactor biosynthesis; FMN biosynthesis; FMN from riboflavin (ATP route): step 1/1.</text>
</comment>
<keyword evidence="5 14" id="KW-0808">Transferase</keyword>
<dbReference type="InterPro" id="IPR023465">
    <property type="entry name" value="Riboflavin_kinase_dom_sf"/>
</dbReference>
<evidence type="ECO:0000256" key="5">
    <source>
        <dbReference type="ARBA" id="ARBA00022679"/>
    </source>
</evidence>
<dbReference type="InterPro" id="IPR014729">
    <property type="entry name" value="Rossmann-like_a/b/a_fold"/>
</dbReference>
<sequence>MQITWLPDVAPRPRRVAVGEFDGVHLGHRAVIAGSDTVLTFEPHPLAVVRPEMAPKLLTSLDVKAELVARLGVQELVVVPFDAAFAHQSAQEFVDDVLVGTLGATHVAVGDNFRFGHGAAGDTSLLRADGRFEARVVPLVEADGEIVSSSHVRGLVQAGEVERAAALLGAPFRITGTVEHGEKRGRELGFPTANLVPDPELVCPGNGVYATRVSWEGEEGTRCAATNVGVRPTFETGLGLLIEAFVLDFDGDLYGRRLTVEFLRRLRGEQRFDSAEALIEQMHLDVAAARGVCAGDPATMPGR</sequence>
<evidence type="ECO:0000259" key="15">
    <source>
        <dbReference type="SMART" id="SM00904"/>
    </source>
</evidence>
<reference evidence="17" key="1">
    <citation type="submission" date="2023-07" db="EMBL/GenBank/DDBJ databases">
        <title>Conexibacter stalactiti sp. nov., isolated from stalactites in a lava cave and emended description of the genus Conexibacter.</title>
        <authorList>
            <person name="Lee S.D."/>
        </authorList>
    </citation>
    <scope>NUCLEOTIDE SEQUENCE [LARGE SCALE GENOMIC DNA]</scope>
    <source>
        <strain evidence="17">KCTC 39840</strain>
    </source>
</reference>
<dbReference type="RefSeq" id="WP_318597711.1">
    <property type="nucleotide sequence ID" value="NZ_JAWSTH010000032.1"/>
</dbReference>
<dbReference type="EC" id="2.7.1.26" evidence="14"/>
<feature type="domain" description="Riboflavin kinase" evidence="15">
    <location>
        <begin position="167"/>
        <end position="294"/>
    </location>
</feature>
<dbReference type="NCBIfam" id="NF004160">
    <property type="entry name" value="PRK05627.1-3"/>
    <property type="match status" value="1"/>
</dbReference>
<dbReference type="NCBIfam" id="TIGR00083">
    <property type="entry name" value="ribF"/>
    <property type="match status" value="1"/>
</dbReference>
<dbReference type="InterPro" id="IPR015864">
    <property type="entry name" value="FAD_synthase"/>
</dbReference>
<keyword evidence="9 14" id="KW-0274">FAD</keyword>
<dbReference type="PANTHER" id="PTHR22749">
    <property type="entry name" value="RIBOFLAVIN KINASE/FMN ADENYLYLTRANSFERASE"/>
    <property type="match status" value="1"/>
</dbReference>
<comment type="catalytic activity">
    <reaction evidence="12 14">
        <text>riboflavin + ATP = FMN + ADP + H(+)</text>
        <dbReference type="Rhea" id="RHEA:14357"/>
        <dbReference type="ChEBI" id="CHEBI:15378"/>
        <dbReference type="ChEBI" id="CHEBI:30616"/>
        <dbReference type="ChEBI" id="CHEBI:57986"/>
        <dbReference type="ChEBI" id="CHEBI:58210"/>
        <dbReference type="ChEBI" id="CHEBI:456216"/>
        <dbReference type="EC" id="2.7.1.26"/>
    </reaction>
</comment>
<keyword evidence="3 14" id="KW-0285">Flavoprotein</keyword>
<dbReference type="Gene3D" id="3.40.50.620">
    <property type="entry name" value="HUPs"/>
    <property type="match status" value="1"/>
</dbReference>
<dbReference type="EC" id="2.7.7.2" evidence="14"/>
<reference evidence="16 17" key="2">
    <citation type="submission" date="2023-10" db="EMBL/GenBank/DDBJ databases">
        <authorList>
            <person name="Han X.F."/>
        </authorList>
    </citation>
    <scope>NUCLEOTIDE SEQUENCE [LARGE SCALE GENOMIC DNA]</scope>
    <source>
        <strain evidence="16 17">KCTC 39840</strain>
    </source>
</reference>
<dbReference type="SMART" id="SM00904">
    <property type="entry name" value="Flavokinase"/>
    <property type="match status" value="1"/>
</dbReference>
<evidence type="ECO:0000256" key="1">
    <source>
        <dbReference type="ARBA" id="ARBA00004726"/>
    </source>
</evidence>
<evidence type="ECO:0000256" key="13">
    <source>
        <dbReference type="ARBA" id="ARBA00049494"/>
    </source>
</evidence>
<keyword evidence="11" id="KW-0511">Multifunctional enzyme</keyword>
<evidence type="ECO:0000256" key="6">
    <source>
        <dbReference type="ARBA" id="ARBA00022695"/>
    </source>
</evidence>
<keyword evidence="4 14" id="KW-0288">FMN</keyword>
<dbReference type="SUPFAM" id="SSF82114">
    <property type="entry name" value="Riboflavin kinase-like"/>
    <property type="match status" value="1"/>
</dbReference>
<comment type="similarity">
    <text evidence="14">Belongs to the ribF family.</text>
</comment>
<dbReference type="Pfam" id="PF06574">
    <property type="entry name" value="FAD_syn"/>
    <property type="match status" value="1"/>
</dbReference>
<dbReference type="InterPro" id="IPR023468">
    <property type="entry name" value="Riboflavin_kinase"/>
</dbReference>
<dbReference type="CDD" id="cd02064">
    <property type="entry name" value="FAD_synthetase_N"/>
    <property type="match status" value="1"/>
</dbReference>
<evidence type="ECO:0000256" key="2">
    <source>
        <dbReference type="ARBA" id="ARBA00005201"/>
    </source>
</evidence>
<evidence type="ECO:0000313" key="16">
    <source>
        <dbReference type="EMBL" id="MDW5595374.1"/>
    </source>
</evidence>
<gene>
    <name evidence="16" type="ORF">R7226_13580</name>
</gene>
<evidence type="ECO:0000313" key="17">
    <source>
        <dbReference type="Proteomes" id="UP001284601"/>
    </source>
</evidence>
<comment type="catalytic activity">
    <reaction evidence="13 14">
        <text>FMN + ATP + H(+) = FAD + diphosphate</text>
        <dbReference type="Rhea" id="RHEA:17237"/>
        <dbReference type="ChEBI" id="CHEBI:15378"/>
        <dbReference type="ChEBI" id="CHEBI:30616"/>
        <dbReference type="ChEBI" id="CHEBI:33019"/>
        <dbReference type="ChEBI" id="CHEBI:57692"/>
        <dbReference type="ChEBI" id="CHEBI:58210"/>
        <dbReference type="EC" id="2.7.7.2"/>
    </reaction>
</comment>
<keyword evidence="8 14" id="KW-0418">Kinase</keyword>
<comment type="pathway">
    <text evidence="1 14">Cofactor biosynthesis; FAD biosynthesis; FAD from FMN: step 1/1.</text>
</comment>
<dbReference type="Gene3D" id="2.40.30.30">
    <property type="entry name" value="Riboflavin kinase-like"/>
    <property type="match status" value="1"/>
</dbReference>
<evidence type="ECO:0000256" key="3">
    <source>
        <dbReference type="ARBA" id="ARBA00022630"/>
    </source>
</evidence>
<comment type="caution">
    <text evidence="16">The sequence shown here is derived from an EMBL/GenBank/DDBJ whole genome shotgun (WGS) entry which is preliminary data.</text>
</comment>
<keyword evidence="6 14" id="KW-0548">Nucleotidyltransferase</keyword>
<evidence type="ECO:0000256" key="7">
    <source>
        <dbReference type="ARBA" id="ARBA00022741"/>
    </source>
</evidence>
<keyword evidence="10 14" id="KW-0067">ATP-binding</keyword>
<proteinExistence type="inferred from homology"/>
<dbReference type="EMBL" id="JAWSTH010000032">
    <property type="protein sequence ID" value="MDW5595374.1"/>
    <property type="molecule type" value="Genomic_DNA"/>
</dbReference>
<keyword evidence="17" id="KW-1185">Reference proteome</keyword>
<evidence type="ECO:0000256" key="10">
    <source>
        <dbReference type="ARBA" id="ARBA00022840"/>
    </source>
</evidence>
<accession>A0ABU4HQ61</accession>
<evidence type="ECO:0000256" key="14">
    <source>
        <dbReference type="PIRNR" id="PIRNR004491"/>
    </source>
</evidence>
<dbReference type="InterPro" id="IPR015865">
    <property type="entry name" value="Riboflavin_kinase_bac/euk"/>
</dbReference>
<dbReference type="PANTHER" id="PTHR22749:SF6">
    <property type="entry name" value="RIBOFLAVIN KINASE"/>
    <property type="match status" value="1"/>
</dbReference>
<evidence type="ECO:0000256" key="8">
    <source>
        <dbReference type="ARBA" id="ARBA00022777"/>
    </source>
</evidence>
<dbReference type="InterPro" id="IPR002606">
    <property type="entry name" value="Riboflavin_kinase_bac"/>
</dbReference>
<dbReference type="GO" id="GO:0008531">
    <property type="term" value="F:riboflavin kinase activity"/>
    <property type="evidence" value="ECO:0007669"/>
    <property type="project" value="UniProtKB-EC"/>
</dbReference>
<dbReference type="GO" id="GO:0003919">
    <property type="term" value="F:FMN adenylyltransferase activity"/>
    <property type="evidence" value="ECO:0007669"/>
    <property type="project" value="UniProtKB-EC"/>
</dbReference>
<protein>
    <recommendedName>
        <fullName evidence="14">Riboflavin biosynthesis protein</fullName>
    </recommendedName>
    <domain>
        <recommendedName>
            <fullName evidence="14">Riboflavin kinase</fullName>
            <ecNumber evidence="14">2.7.1.26</ecNumber>
        </recommendedName>
        <alternativeName>
            <fullName evidence="14">Flavokinase</fullName>
        </alternativeName>
    </domain>
    <domain>
        <recommendedName>
            <fullName evidence="14">FMN adenylyltransferase</fullName>
            <ecNumber evidence="14">2.7.7.2</ecNumber>
        </recommendedName>
        <alternativeName>
            <fullName evidence="14">FAD pyrophosphorylase</fullName>
        </alternativeName>
        <alternativeName>
            <fullName evidence="14">FAD synthase</fullName>
        </alternativeName>
    </domain>
</protein>
<organism evidence="16 17">
    <name type="scientific">Conexibacter stalactiti</name>
    <dbReference type="NCBI Taxonomy" id="1940611"/>
    <lineage>
        <taxon>Bacteria</taxon>
        <taxon>Bacillati</taxon>
        <taxon>Actinomycetota</taxon>
        <taxon>Thermoleophilia</taxon>
        <taxon>Solirubrobacterales</taxon>
        <taxon>Conexibacteraceae</taxon>
        <taxon>Conexibacter</taxon>
    </lineage>
</organism>
<dbReference type="SUPFAM" id="SSF52374">
    <property type="entry name" value="Nucleotidylyl transferase"/>
    <property type="match status" value="1"/>
</dbReference>
<evidence type="ECO:0000256" key="11">
    <source>
        <dbReference type="ARBA" id="ARBA00023268"/>
    </source>
</evidence>
<keyword evidence="7 14" id="KW-0547">Nucleotide-binding</keyword>
<evidence type="ECO:0000256" key="12">
    <source>
        <dbReference type="ARBA" id="ARBA00047880"/>
    </source>
</evidence>
<name>A0ABU4HQ61_9ACTN</name>
<dbReference type="Pfam" id="PF01687">
    <property type="entry name" value="Flavokinase"/>
    <property type="match status" value="1"/>
</dbReference>